<protein>
    <submittedName>
        <fullName evidence="2">Uncharacterized protein</fullName>
    </submittedName>
</protein>
<gene>
    <name evidence="2" type="ORF">K402DRAFT_148243</name>
</gene>
<proteinExistence type="predicted"/>
<name>A0A6G1GU57_9PEZI</name>
<dbReference type="Proteomes" id="UP000800041">
    <property type="component" value="Unassembled WGS sequence"/>
</dbReference>
<dbReference type="OrthoDB" id="2426396at2759"/>
<sequence>MLAHTLTLILTLALGLAQADPAPKPIANPAPLPEANPAALPEPQTNVYEPFSGAIYVYGGDGQGFSSASPAQCPGNAPQNCGNINVWNWCCPTGDTCHMLSNSLVGCCPSGASCGGQINAAQITTVTVYAQQNPTTVYQQPTTVYAGGGGGVYVAPTTEVVSQQGGGGNVYNGYCSTLVADGPGLPTERAGECGTILVVQGRGARVGFERMAVLGTLVAAVVGGVGVWGGRVLRV</sequence>
<keyword evidence="3" id="KW-1185">Reference proteome</keyword>
<evidence type="ECO:0000313" key="2">
    <source>
        <dbReference type="EMBL" id="KAF1984289.1"/>
    </source>
</evidence>
<organism evidence="2 3">
    <name type="scientific">Aulographum hederae CBS 113979</name>
    <dbReference type="NCBI Taxonomy" id="1176131"/>
    <lineage>
        <taxon>Eukaryota</taxon>
        <taxon>Fungi</taxon>
        <taxon>Dikarya</taxon>
        <taxon>Ascomycota</taxon>
        <taxon>Pezizomycotina</taxon>
        <taxon>Dothideomycetes</taxon>
        <taxon>Pleosporomycetidae</taxon>
        <taxon>Aulographales</taxon>
        <taxon>Aulographaceae</taxon>
    </lineage>
</organism>
<dbReference type="EMBL" id="ML977169">
    <property type="protein sequence ID" value="KAF1984289.1"/>
    <property type="molecule type" value="Genomic_DNA"/>
</dbReference>
<dbReference type="AlphaFoldDB" id="A0A6G1GU57"/>
<accession>A0A6G1GU57</accession>
<reference evidence="2" key="1">
    <citation type="journal article" date="2020" name="Stud. Mycol.">
        <title>101 Dothideomycetes genomes: a test case for predicting lifestyles and emergence of pathogens.</title>
        <authorList>
            <person name="Haridas S."/>
            <person name="Albert R."/>
            <person name="Binder M."/>
            <person name="Bloem J."/>
            <person name="Labutti K."/>
            <person name="Salamov A."/>
            <person name="Andreopoulos B."/>
            <person name="Baker S."/>
            <person name="Barry K."/>
            <person name="Bills G."/>
            <person name="Bluhm B."/>
            <person name="Cannon C."/>
            <person name="Castanera R."/>
            <person name="Culley D."/>
            <person name="Daum C."/>
            <person name="Ezra D."/>
            <person name="Gonzalez J."/>
            <person name="Henrissat B."/>
            <person name="Kuo A."/>
            <person name="Liang C."/>
            <person name="Lipzen A."/>
            <person name="Lutzoni F."/>
            <person name="Magnuson J."/>
            <person name="Mondo S."/>
            <person name="Nolan M."/>
            <person name="Ohm R."/>
            <person name="Pangilinan J."/>
            <person name="Park H.-J."/>
            <person name="Ramirez L."/>
            <person name="Alfaro M."/>
            <person name="Sun H."/>
            <person name="Tritt A."/>
            <person name="Yoshinaga Y."/>
            <person name="Zwiers L.-H."/>
            <person name="Turgeon B."/>
            <person name="Goodwin S."/>
            <person name="Spatafora J."/>
            <person name="Crous P."/>
            <person name="Grigoriev I."/>
        </authorList>
    </citation>
    <scope>NUCLEOTIDE SEQUENCE</scope>
    <source>
        <strain evidence="2">CBS 113979</strain>
    </source>
</reference>
<evidence type="ECO:0000256" key="1">
    <source>
        <dbReference type="SAM" id="SignalP"/>
    </source>
</evidence>
<dbReference type="PANTHER" id="PTHR39599:SF1">
    <property type="entry name" value="GPI-ANCHORED PROTEIN (EUROFUNG)"/>
    <property type="match status" value="1"/>
</dbReference>
<feature type="signal peptide" evidence="1">
    <location>
        <begin position="1"/>
        <end position="19"/>
    </location>
</feature>
<dbReference type="PANTHER" id="PTHR39599">
    <property type="entry name" value="GPI-ANCHORED PROTEIN (EUROFUNG)-RELATED-RELATED"/>
    <property type="match status" value="1"/>
</dbReference>
<evidence type="ECO:0000313" key="3">
    <source>
        <dbReference type="Proteomes" id="UP000800041"/>
    </source>
</evidence>
<keyword evidence="1" id="KW-0732">Signal</keyword>
<feature type="chain" id="PRO_5026224448" evidence="1">
    <location>
        <begin position="20"/>
        <end position="235"/>
    </location>
</feature>